<protein>
    <submittedName>
        <fullName evidence="1">Uncharacterized protein</fullName>
    </submittedName>
</protein>
<name>E1YDU5_9BACT</name>
<dbReference type="EMBL" id="FR695869">
    <property type="protein sequence ID" value="CBX28739.1"/>
    <property type="molecule type" value="Genomic_DNA"/>
</dbReference>
<gene>
    <name evidence="1" type="ORF">N47_L13370</name>
</gene>
<accession>E1YDU5</accession>
<organism evidence="1">
    <name type="scientific">uncultured Desulfobacterium sp</name>
    <dbReference type="NCBI Taxonomy" id="201089"/>
    <lineage>
        <taxon>Bacteria</taxon>
        <taxon>Pseudomonadati</taxon>
        <taxon>Thermodesulfobacteriota</taxon>
        <taxon>Desulfobacteria</taxon>
        <taxon>Desulfobacterales</taxon>
        <taxon>Desulfobacteriaceae</taxon>
        <taxon>Desulfobacterium</taxon>
        <taxon>environmental samples</taxon>
    </lineage>
</organism>
<reference evidence="1" key="1">
    <citation type="journal article" date="2011" name="Environ. Microbiol.">
        <title>Genomic insights into the metabolic potential of the polycyclic aromatic hydrocarbon degrading sulfate-reducing Deltaproteobacterium N47.</title>
        <authorList>
            <person name="Bergmann F."/>
            <person name="Selesi D."/>
            <person name="Weinmaier T."/>
            <person name="Tischler P."/>
            <person name="Rattei T."/>
            <person name="Meckenstock R.U."/>
        </authorList>
    </citation>
    <scope>NUCLEOTIDE SEQUENCE</scope>
</reference>
<dbReference type="AlphaFoldDB" id="E1YDU5"/>
<proteinExistence type="predicted"/>
<evidence type="ECO:0000313" key="1">
    <source>
        <dbReference type="EMBL" id="CBX28739.1"/>
    </source>
</evidence>
<sequence length="73" mass="8675">MKEFGNIIPYDHAISGIANVFSGNMISYEIININYPEKWMEVYTDKKMVTIQRKKWKRSKKVLDMVFRANCLK</sequence>